<reference evidence="2" key="1">
    <citation type="submission" date="2016-10" db="EMBL/GenBank/DDBJ databases">
        <authorList>
            <person name="Varghese N."/>
            <person name="Submissions S."/>
        </authorList>
    </citation>
    <scope>NUCLEOTIDE SEQUENCE [LARGE SCALE GENOMIC DNA]</scope>
    <source>
        <strain evidence="2">ATCC 700379</strain>
    </source>
</reference>
<dbReference type="EMBL" id="FOOY01000025">
    <property type="protein sequence ID" value="SFG85753.1"/>
    <property type="molecule type" value="Genomic_DNA"/>
</dbReference>
<dbReference type="RefSeq" id="WP_093674376.1">
    <property type="nucleotide sequence ID" value="NZ_FOOY01000025.1"/>
</dbReference>
<sequence>MKCYVFNAPKGEDRWVDYVDVVGTGSRFRMRGGQIVWKKADAYPPYEPARFSAYDLHNDIGNDQWPDFYAYDYDASKDIYYNGTTRIYPLDMFNRWVNNMSVDGGSFYNVTENVQVYDWRYPSSPFMTLQPGEYVGIGKGWGHTSWDGHPHDRISISCFSVDKGSHWYYPESDGIHAYIDHDPTQWPSEHGLNTW</sequence>
<evidence type="ECO:0000313" key="1">
    <source>
        <dbReference type="EMBL" id="SFG85753.1"/>
    </source>
</evidence>
<name>A0A1I2V9N0_9BACL</name>
<protein>
    <submittedName>
        <fullName evidence="1">Uncharacterized protein</fullName>
    </submittedName>
</protein>
<dbReference type="AlphaFoldDB" id="A0A1I2V9N0"/>
<dbReference type="OrthoDB" id="3008081at2"/>
<dbReference type="Proteomes" id="UP000198752">
    <property type="component" value="Unassembled WGS sequence"/>
</dbReference>
<accession>A0A1I2V9N0</accession>
<gene>
    <name evidence="1" type="ORF">SAMN02982927_03011</name>
</gene>
<proteinExistence type="predicted"/>
<organism evidence="1 2">
    <name type="scientific">Sporolactobacillus nakayamae</name>
    <dbReference type="NCBI Taxonomy" id="269670"/>
    <lineage>
        <taxon>Bacteria</taxon>
        <taxon>Bacillati</taxon>
        <taxon>Bacillota</taxon>
        <taxon>Bacilli</taxon>
        <taxon>Bacillales</taxon>
        <taxon>Sporolactobacillaceae</taxon>
        <taxon>Sporolactobacillus</taxon>
    </lineage>
</organism>
<evidence type="ECO:0000313" key="2">
    <source>
        <dbReference type="Proteomes" id="UP000198752"/>
    </source>
</evidence>
<keyword evidence="2" id="KW-1185">Reference proteome</keyword>